<dbReference type="GeneTree" id="ENSGT00390000004755"/>
<evidence type="ECO:0000256" key="16">
    <source>
        <dbReference type="ARBA" id="ARBA00024376"/>
    </source>
</evidence>
<evidence type="ECO:0000256" key="13">
    <source>
        <dbReference type="ARBA" id="ARBA00023075"/>
    </source>
</evidence>
<evidence type="ECO:0000256" key="2">
    <source>
        <dbReference type="ARBA" id="ARBA00010519"/>
    </source>
</evidence>
<organism evidence="21 22">
    <name type="scientific">Marmota marmota marmota</name>
    <name type="common">Alpine marmot</name>
    <dbReference type="NCBI Taxonomy" id="9994"/>
    <lineage>
        <taxon>Eukaryota</taxon>
        <taxon>Metazoa</taxon>
        <taxon>Chordata</taxon>
        <taxon>Craniata</taxon>
        <taxon>Vertebrata</taxon>
        <taxon>Euteleostomi</taxon>
        <taxon>Mammalia</taxon>
        <taxon>Eutheria</taxon>
        <taxon>Euarchontoglires</taxon>
        <taxon>Glires</taxon>
        <taxon>Rodentia</taxon>
        <taxon>Sciuromorpha</taxon>
        <taxon>Sciuridae</taxon>
        <taxon>Xerinae</taxon>
        <taxon>Marmotini</taxon>
        <taxon>Marmota</taxon>
    </lineage>
</organism>
<evidence type="ECO:0000313" key="22">
    <source>
        <dbReference type="Proteomes" id="UP000694407"/>
    </source>
</evidence>
<proteinExistence type="inferred from homology"/>
<dbReference type="Proteomes" id="UP000694407">
    <property type="component" value="Unplaced"/>
</dbReference>
<evidence type="ECO:0000256" key="10">
    <source>
        <dbReference type="ARBA" id="ARBA00022982"/>
    </source>
</evidence>
<keyword evidence="5" id="KW-0813">Transport</keyword>
<keyword evidence="12" id="KW-0520">NAD</keyword>
<dbReference type="EC" id="7.1.1.2" evidence="3"/>
<keyword evidence="15 20" id="KW-0472">Membrane</keyword>
<feature type="transmembrane region" description="Helical" evidence="20">
    <location>
        <begin position="12"/>
        <end position="30"/>
    </location>
</feature>
<dbReference type="Pfam" id="PF00420">
    <property type="entry name" value="Oxidored_q2"/>
    <property type="match status" value="1"/>
</dbReference>
<sequence length="105" mass="12055">MSYHNYQNFYLYLKIFLAYITCLLGIFIYQSHLISSLLCLEGIILSIFVLCTLVIFNIHFSLSFIILFVLLVFAAYETAVGLALLVIVPNTYELNYGQNLNILQC</sequence>
<name>A0A8C6AC40_MARMA</name>
<evidence type="ECO:0000256" key="20">
    <source>
        <dbReference type="SAM" id="Phobius"/>
    </source>
</evidence>
<keyword evidence="11 20" id="KW-1133">Transmembrane helix</keyword>
<evidence type="ECO:0000256" key="12">
    <source>
        <dbReference type="ARBA" id="ARBA00023027"/>
    </source>
</evidence>
<dbReference type="AlphaFoldDB" id="A0A8C6AC40"/>
<dbReference type="InterPro" id="IPR039428">
    <property type="entry name" value="NUOK/Mnh_C1-like"/>
</dbReference>
<evidence type="ECO:0000256" key="14">
    <source>
        <dbReference type="ARBA" id="ARBA00023128"/>
    </source>
</evidence>
<keyword evidence="14" id="KW-0496">Mitochondrion</keyword>
<protein>
    <recommendedName>
        <fullName evidence="4">NADH-ubiquinone oxidoreductase chain 4L</fullName>
        <ecNumber evidence="3">7.1.1.2</ecNumber>
    </recommendedName>
    <alternativeName>
        <fullName evidence="17">NADH dehydrogenase subunit 4L</fullName>
    </alternativeName>
</protein>
<comment type="catalytic activity">
    <reaction evidence="19">
        <text>a ubiquinone + NADH + 5 H(+)(in) = a ubiquinol + NAD(+) + 4 H(+)(out)</text>
        <dbReference type="Rhea" id="RHEA:29091"/>
        <dbReference type="Rhea" id="RHEA-COMP:9565"/>
        <dbReference type="Rhea" id="RHEA-COMP:9566"/>
        <dbReference type="ChEBI" id="CHEBI:15378"/>
        <dbReference type="ChEBI" id="CHEBI:16389"/>
        <dbReference type="ChEBI" id="CHEBI:17976"/>
        <dbReference type="ChEBI" id="CHEBI:57540"/>
        <dbReference type="ChEBI" id="CHEBI:57945"/>
        <dbReference type="EC" id="7.1.1.2"/>
    </reaction>
    <physiologicalReaction direction="left-to-right" evidence="19">
        <dbReference type="Rhea" id="RHEA:29092"/>
    </physiologicalReaction>
</comment>
<keyword evidence="10" id="KW-0249">Electron transport</keyword>
<evidence type="ECO:0000256" key="11">
    <source>
        <dbReference type="ARBA" id="ARBA00022989"/>
    </source>
</evidence>
<comment type="subcellular location">
    <subcellularLocation>
        <location evidence="1">Mitochondrion inner membrane</location>
        <topology evidence="1">Multi-pass membrane protein</topology>
    </subcellularLocation>
</comment>
<comment type="function">
    <text evidence="18">Core subunit of the mitochondrial membrane respiratory chain NADH dehydrogenase (Complex I) which catalyzes electron transfer from NADH through the respiratory chain, using ubiquinone as an electron acceptor. Part of the enzyme membrane arm which is embedded in the lipid bilayer and involved in proton translocation.</text>
</comment>
<evidence type="ECO:0000256" key="3">
    <source>
        <dbReference type="ARBA" id="ARBA00012944"/>
    </source>
</evidence>
<keyword evidence="6" id="KW-0679">Respiratory chain</keyword>
<keyword evidence="7 20" id="KW-0812">Transmembrane</keyword>
<evidence type="ECO:0000256" key="1">
    <source>
        <dbReference type="ARBA" id="ARBA00004448"/>
    </source>
</evidence>
<evidence type="ECO:0000256" key="4">
    <source>
        <dbReference type="ARBA" id="ARBA00016612"/>
    </source>
</evidence>
<evidence type="ECO:0000313" key="21">
    <source>
        <dbReference type="Ensembl" id="ENSMMMP00000026074.1"/>
    </source>
</evidence>
<evidence type="ECO:0000256" key="8">
    <source>
        <dbReference type="ARBA" id="ARBA00022792"/>
    </source>
</evidence>
<evidence type="ECO:0000256" key="15">
    <source>
        <dbReference type="ARBA" id="ARBA00023136"/>
    </source>
</evidence>
<dbReference type="GO" id="GO:0008137">
    <property type="term" value="F:NADH dehydrogenase (ubiquinone) activity"/>
    <property type="evidence" value="ECO:0007669"/>
    <property type="project" value="UniProtKB-EC"/>
</dbReference>
<keyword evidence="22" id="KW-1185">Reference proteome</keyword>
<keyword evidence="9" id="KW-1278">Translocase</keyword>
<evidence type="ECO:0000256" key="5">
    <source>
        <dbReference type="ARBA" id="ARBA00022448"/>
    </source>
</evidence>
<dbReference type="Gene3D" id="1.10.287.3510">
    <property type="match status" value="1"/>
</dbReference>
<comment type="similarity">
    <text evidence="2">Belongs to the complex I subunit 4L family.</text>
</comment>
<reference evidence="21" key="1">
    <citation type="submission" date="2025-08" db="UniProtKB">
        <authorList>
            <consortium name="Ensembl"/>
        </authorList>
    </citation>
    <scope>IDENTIFICATION</scope>
</reference>
<reference evidence="21" key="2">
    <citation type="submission" date="2025-09" db="UniProtKB">
        <authorList>
            <consortium name="Ensembl"/>
        </authorList>
    </citation>
    <scope>IDENTIFICATION</scope>
</reference>
<evidence type="ECO:0000256" key="6">
    <source>
        <dbReference type="ARBA" id="ARBA00022660"/>
    </source>
</evidence>
<comment type="subunit">
    <text evidence="16">Core subunit of respiratory chain NADH dehydrogenase (Complex I) which is composed of 45 different subunits.</text>
</comment>
<dbReference type="GO" id="GO:0016651">
    <property type="term" value="F:oxidoreductase activity, acting on NAD(P)H"/>
    <property type="evidence" value="ECO:0007669"/>
    <property type="project" value="InterPro"/>
</dbReference>
<evidence type="ECO:0000256" key="9">
    <source>
        <dbReference type="ARBA" id="ARBA00022967"/>
    </source>
</evidence>
<dbReference type="InterPro" id="IPR001133">
    <property type="entry name" value="NADH_UbQ_OxRdtase_chain4L/K"/>
</dbReference>
<evidence type="ECO:0000256" key="19">
    <source>
        <dbReference type="ARBA" id="ARBA00048769"/>
    </source>
</evidence>
<dbReference type="PANTHER" id="PTHR11434:SF0">
    <property type="entry name" value="NADH-UBIQUINONE OXIDOREDUCTASE CHAIN 4L"/>
    <property type="match status" value="1"/>
</dbReference>
<accession>A0A8C6AC40</accession>
<evidence type="ECO:0000256" key="17">
    <source>
        <dbReference type="ARBA" id="ARBA00031586"/>
    </source>
</evidence>
<evidence type="ECO:0000256" key="18">
    <source>
        <dbReference type="ARBA" id="ARBA00043911"/>
    </source>
</evidence>
<dbReference type="GO" id="GO:0005743">
    <property type="term" value="C:mitochondrial inner membrane"/>
    <property type="evidence" value="ECO:0007669"/>
    <property type="project" value="UniProtKB-SubCell"/>
</dbReference>
<dbReference type="Ensembl" id="ENSMMMT00000029509.1">
    <property type="protein sequence ID" value="ENSMMMP00000026074.1"/>
    <property type="gene ID" value="ENSMMMG00000022835.1"/>
</dbReference>
<feature type="transmembrane region" description="Helical" evidence="20">
    <location>
        <begin position="64"/>
        <end position="88"/>
    </location>
</feature>
<dbReference type="PANTHER" id="PTHR11434">
    <property type="entry name" value="NADH-UBIQUINONE OXIDOREDUCTASE SUBUNIT ND4L"/>
    <property type="match status" value="1"/>
</dbReference>
<feature type="transmembrane region" description="Helical" evidence="20">
    <location>
        <begin position="37"/>
        <end position="58"/>
    </location>
</feature>
<keyword evidence="8" id="KW-0999">Mitochondrion inner membrane</keyword>
<dbReference type="GO" id="GO:0030964">
    <property type="term" value="C:NADH dehydrogenase complex"/>
    <property type="evidence" value="ECO:0007669"/>
    <property type="project" value="TreeGrafter"/>
</dbReference>
<dbReference type="GO" id="GO:0042773">
    <property type="term" value="P:ATP synthesis coupled electron transport"/>
    <property type="evidence" value="ECO:0007669"/>
    <property type="project" value="InterPro"/>
</dbReference>
<evidence type="ECO:0000256" key="7">
    <source>
        <dbReference type="ARBA" id="ARBA00022692"/>
    </source>
</evidence>
<keyword evidence="13" id="KW-0830">Ubiquinone</keyword>